<proteinExistence type="predicted"/>
<comment type="caution">
    <text evidence="1">The sequence shown here is derived from an EMBL/GenBank/DDBJ whole genome shotgun (WGS) entry which is preliminary data.</text>
</comment>
<evidence type="ECO:0000313" key="1">
    <source>
        <dbReference type="EMBL" id="EID51351.1"/>
    </source>
</evidence>
<dbReference type="Proteomes" id="UP000004863">
    <property type="component" value="Unassembled WGS sequence"/>
</dbReference>
<dbReference type="AlphaFoldDB" id="I0UTZ8"/>
<gene>
    <name evidence="1" type="ORF">HMPREF1324_1219</name>
</gene>
<reference evidence="1" key="1">
    <citation type="submission" date="2012-03" db="EMBL/GenBank/DDBJ databases">
        <authorList>
            <person name="Durkin A.S."/>
            <person name="McCorrison J."/>
            <person name="Torralba M."/>
            <person name="Gillis M."/>
            <person name="Methe B."/>
            <person name="Sutton G."/>
            <person name="Nelson K.E."/>
        </authorList>
    </citation>
    <scope>NUCLEOTIDE SEQUENCE [LARGE SCALE GENOMIC DNA]</scope>
    <source>
        <strain evidence="1">F0474</strain>
    </source>
</reference>
<protein>
    <submittedName>
        <fullName evidence="1">Uncharacterized protein</fullName>
    </submittedName>
</protein>
<name>I0UTZ8_9MICC</name>
<organism evidence="1 2">
    <name type="scientific">Rothia aeria F0474</name>
    <dbReference type="NCBI Taxonomy" id="1125724"/>
    <lineage>
        <taxon>Bacteria</taxon>
        <taxon>Bacillati</taxon>
        <taxon>Actinomycetota</taxon>
        <taxon>Actinomycetes</taxon>
        <taxon>Micrococcales</taxon>
        <taxon>Micrococcaceae</taxon>
        <taxon>Rothia</taxon>
    </lineage>
</organism>
<keyword evidence="2" id="KW-1185">Reference proteome</keyword>
<sequence>MEGVQTIILGDEPLPTFSVHKQDASEIFIFRTYWINDESHIDSHIKNIVNGHHEYQPLEETSIFINGVEWVIFDSVFTFKDKEDSIEVKFTHKNCLYKIQTYLYEVSDISFLIHSFKYYNEL</sequence>
<dbReference type="EMBL" id="AJJQ01000024">
    <property type="protein sequence ID" value="EID51351.1"/>
    <property type="molecule type" value="Genomic_DNA"/>
</dbReference>
<accession>I0UTZ8</accession>
<evidence type="ECO:0000313" key="2">
    <source>
        <dbReference type="Proteomes" id="UP000004863"/>
    </source>
</evidence>